<sequence>MATIKEALDNVTAFVNGFEGEIQNTMDSNKSLVREFVTEQLYSGVNGNDKPIRPTYLNDPWFATNEAGKWKNNAKGYAKMKKRITKPTPSFQGYPARDIYTPNLIITGEFYDSIRVSSSSKGLKIETRGSDIGPDIERKYGSAILGVGVKSREYFLKYVLNPALKNYFSKFGVL</sequence>
<protein>
    <submittedName>
        <fullName evidence="1">Uncharacterized protein</fullName>
    </submittedName>
</protein>
<evidence type="ECO:0000313" key="1">
    <source>
        <dbReference type="EMBL" id="DAD79469.1"/>
    </source>
</evidence>
<name>A0A8S5MAX5_9CAUD</name>
<proteinExistence type="predicted"/>
<organism evidence="1">
    <name type="scientific">Myoviridae sp. cth2T2</name>
    <dbReference type="NCBI Taxonomy" id="2826683"/>
    <lineage>
        <taxon>Viruses</taxon>
        <taxon>Duplodnaviria</taxon>
        <taxon>Heunggongvirae</taxon>
        <taxon>Uroviricota</taxon>
        <taxon>Caudoviricetes</taxon>
    </lineage>
</organism>
<dbReference type="EMBL" id="BK014866">
    <property type="protein sequence ID" value="DAD79469.1"/>
    <property type="molecule type" value="Genomic_DNA"/>
</dbReference>
<accession>A0A8S5MAX5</accession>
<reference evidence="1" key="1">
    <citation type="journal article" date="2021" name="Proc. Natl. Acad. Sci. U.S.A.">
        <title>A Catalog of Tens of Thousands of Viruses from Human Metagenomes Reveals Hidden Associations with Chronic Diseases.</title>
        <authorList>
            <person name="Tisza M.J."/>
            <person name="Buck C.B."/>
        </authorList>
    </citation>
    <scope>NUCLEOTIDE SEQUENCE</scope>
    <source>
        <strain evidence="1">Cth2T2</strain>
    </source>
</reference>